<evidence type="ECO:0000256" key="4">
    <source>
        <dbReference type="ARBA" id="ARBA00010561"/>
    </source>
</evidence>
<proteinExistence type="inferred from homology"/>
<dbReference type="InterPro" id="IPR003805">
    <property type="entry name" value="CobS"/>
</dbReference>
<evidence type="ECO:0000256" key="13">
    <source>
        <dbReference type="ARBA" id="ARBA00023136"/>
    </source>
</evidence>
<evidence type="ECO:0000256" key="12">
    <source>
        <dbReference type="ARBA" id="ARBA00022989"/>
    </source>
</evidence>
<evidence type="ECO:0000256" key="7">
    <source>
        <dbReference type="ARBA" id="ARBA00022475"/>
    </source>
</evidence>
<feature type="transmembrane region" description="Helical" evidence="19">
    <location>
        <begin position="126"/>
        <end position="150"/>
    </location>
</feature>
<evidence type="ECO:0000256" key="17">
    <source>
        <dbReference type="ARBA" id="ARBA00048623"/>
    </source>
</evidence>
<feature type="transmembrane region" description="Helical" evidence="19">
    <location>
        <begin position="26"/>
        <end position="46"/>
    </location>
</feature>
<comment type="catalytic activity">
    <reaction evidence="18 19">
        <text>alpha-ribazole 5'-phosphate + adenosylcob(III)inamide-GDP = adenosylcob(III)alamin 5'-phosphate + GMP + H(+)</text>
        <dbReference type="Rhea" id="RHEA:23560"/>
        <dbReference type="ChEBI" id="CHEBI:15378"/>
        <dbReference type="ChEBI" id="CHEBI:57918"/>
        <dbReference type="ChEBI" id="CHEBI:58115"/>
        <dbReference type="ChEBI" id="CHEBI:60487"/>
        <dbReference type="ChEBI" id="CHEBI:60493"/>
        <dbReference type="EC" id="2.7.8.26"/>
    </reaction>
</comment>
<feature type="transmembrane region" description="Helical" evidence="19">
    <location>
        <begin position="58"/>
        <end position="80"/>
    </location>
</feature>
<dbReference type="GO" id="GO:0008818">
    <property type="term" value="F:cobalamin 5'-phosphate synthase activity"/>
    <property type="evidence" value="ECO:0007669"/>
    <property type="project" value="UniProtKB-UniRule"/>
</dbReference>
<evidence type="ECO:0000256" key="14">
    <source>
        <dbReference type="ARBA" id="ARBA00025228"/>
    </source>
</evidence>
<dbReference type="AlphaFoldDB" id="A0A410JZ59"/>
<dbReference type="EC" id="2.7.8.26" evidence="5 19"/>
<evidence type="ECO:0000256" key="3">
    <source>
        <dbReference type="ARBA" id="ARBA00004663"/>
    </source>
</evidence>
<comment type="catalytic activity">
    <reaction evidence="17 19">
        <text>alpha-ribazole + adenosylcob(III)inamide-GDP = adenosylcob(III)alamin + GMP + H(+)</text>
        <dbReference type="Rhea" id="RHEA:16049"/>
        <dbReference type="ChEBI" id="CHEBI:10329"/>
        <dbReference type="ChEBI" id="CHEBI:15378"/>
        <dbReference type="ChEBI" id="CHEBI:18408"/>
        <dbReference type="ChEBI" id="CHEBI:58115"/>
        <dbReference type="ChEBI" id="CHEBI:60487"/>
        <dbReference type="EC" id="2.7.8.26"/>
    </reaction>
</comment>
<dbReference type="PANTHER" id="PTHR34148:SF1">
    <property type="entry name" value="ADENOSYLCOBINAMIDE-GDP RIBAZOLETRANSFERASE"/>
    <property type="match status" value="1"/>
</dbReference>
<evidence type="ECO:0000256" key="11">
    <source>
        <dbReference type="ARBA" id="ARBA00022842"/>
    </source>
</evidence>
<keyword evidence="8 19" id="KW-0169">Cobalamin biosynthesis</keyword>
<dbReference type="GO" id="GO:0051073">
    <property type="term" value="F:adenosylcobinamide-GDP ribazoletransferase activity"/>
    <property type="evidence" value="ECO:0007669"/>
    <property type="project" value="UniProtKB-UniRule"/>
</dbReference>
<keyword evidence="21" id="KW-1185">Reference proteome</keyword>
<keyword evidence="10 19" id="KW-0812">Transmembrane</keyword>
<reference evidence="20 21" key="1">
    <citation type="submission" date="2019-01" db="EMBL/GenBank/DDBJ databases">
        <title>Geovibrio thiophilus DSM 11263, complete genome.</title>
        <authorList>
            <person name="Spring S."/>
            <person name="Bunk B."/>
            <person name="Sproer C."/>
        </authorList>
    </citation>
    <scope>NUCLEOTIDE SEQUENCE [LARGE SCALE GENOMIC DNA]</scope>
    <source>
        <strain evidence="20 21">DSM 11263</strain>
    </source>
</reference>
<accession>A0A410JZ59</accession>
<evidence type="ECO:0000256" key="10">
    <source>
        <dbReference type="ARBA" id="ARBA00022692"/>
    </source>
</evidence>
<evidence type="ECO:0000256" key="2">
    <source>
        <dbReference type="ARBA" id="ARBA00004651"/>
    </source>
</evidence>
<evidence type="ECO:0000256" key="9">
    <source>
        <dbReference type="ARBA" id="ARBA00022679"/>
    </source>
</evidence>
<dbReference type="GO" id="GO:0009236">
    <property type="term" value="P:cobalamin biosynthetic process"/>
    <property type="evidence" value="ECO:0007669"/>
    <property type="project" value="UniProtKB-UniRule"/>
</dbReference>
<evidence type="ECO:0000256" key="5">
    <source>
        <dbReference type="ARBA" id="ARBA00013200"/>
    </source>
</evidence>
<evidence type="ECO:0000256" key="16">
    <source>
        <dbReference type="ARBA" id="ARBA00032853"/>
    </source>
</evidence>
<evidence type="ECO:0000313" key="21">
    <source>
        <dbReference type="Proteomes" id="UP000287502"/>
    </source>
</evidence>
<evidence type="ECO:0000313" key="20">
    <source>
        <dbReference type="EMBL" id="QAR33457.1"/>
    </source>
</evidence>
<evidence type="ECO:0000256" key="18">
    <source>
        <dbReference type="ARBA" id="ARBA00049504"/>
    </source>
</evidence>
<dbReference type="HAMAP" id="MF_00719">
    <property type="entry name" value="CobS"/>
    <property type="match status" value="1"/>
</dbReference>
<dbReference type="GO" id="GO:0005886">
    <property type="term" value="C:plasma membrane"/>
    <property type="evidence" value="ECO:0007669"/>
    <property type="project" value="UniProtKB-SubCell"/>
</dbReference>
<feature type="transmembrane region" description="Helical" evidence="19">
    <location>
        <begin position="187"/>
        <end position="205"/>
    </location>
</feature>
<protein>
    <recommendedName>
        <fullName evidence="6 19">Adenosylcobinamide-GDP ribazoletransferase</fullName>
        <ecNumber evidence="5 19">2.7.8.26</ecNumber>
    </recommendedName>
    <alternativeName>
        <fullName evidence="16 19">Cobalamin synthase</fullName>
    </alternativeName>
    <alternativeName>
        <fullName evidence="15 19">Cobalamin-5'-phosphate synthase</fullName>
    </alternativeName>
</protein>
<comment type="subcellular location">
    <subcellularLocation>
        <location evidence="2 19">Cell membrane</location>
        <topology evidence="2 19">Multi-pass membrane protein</topology>
    </subcellularLocation>
</comment>
<dbReference type="Pfam" id="PF02654">
    <property type="entry name" value="CobS"/>
    <property type="match status" value="1"/>
</dbReference>
<evidence type="ECO:0000256" key="19">
    <source>
        <dbReference type="HAMAP-Rule" id="MF_00719"/>
    </source>
</evidence>
<keyword evidence="11 19" id="KW-0460">Magnesium</keyword>
<feature type="transmembrane region" description="Helical" evidence="19">
    <location>
        <begin position="101"/>
        <end position="120"/>
    </location>
</feature>
<comment type="function">
    <text evidence="14 19">Joins adenosylcobinamide-GDP and alpha-ribazole to generate adenosylcobalamin (Ado-cobalamin). Also synthesizes adenosylcobalamin 5'-phosphate from adenosylcobinamide-GDP and alpha-ribazole 5'-phosphate.</text>
</comment>
<keyword evidence="13 19" id="KW-0472">Membrane</keyword>
<dbReference type="KEGG" id="gtl:EP073_08600"/>
<organism evidence="20 21">
    <name type="scientific">Geovibrio thiophilus</name>
    <dbReference type="NCBI Taxonomy" id="139438"/>
    <lineage>
        <taxon>Bacteria</taxon>
        <taxon>Pseudomonadati</taxon>
        <taxon>Deferribacterota</taxon>
        <taxon>Deferribacteres</taxon>
        <taxon>Deferribacterales</taxon>
        <taxon>Geovibrionaceae</taxon>
        <taxon>Geovibrio</taxon>
    </lineage>
</organism>
<sequence>MMKGFIQALSFLTVIRIRTGGEYRPAAMIPYFAPAGLAIGAGLWAVSHVTDGFFLRPVLMLVYLAAVTGALHLDGFIDTADALFSHRSRERKLEIMKDPHAGSMGIVAVALLLLAKWSAFSQIGGIWLIAVIPAYARFAAVIGMLALPYARKEGLGKMFAEGAGKAALLQIIPFMIAVFWFCGLSFFLWFHFVFIICVLLVLFFYRFSLGGITGDLMGAMIEFIEAALFIFAAL</sequence>
<dbReference type="EMBL" id="CP035108">
    <property type="protein sequence ID" value="QAR33457.1"/>
    <property type="molecule type" value="Genomic_DNA"/>
</dbReference>
<evidence type="ECO:0000256" key="8">
    <source>
        <dbReference type="ARBA" id="ARBA00022573"/>
    </source>
</evidence>
<feature type="transmembrane region" description="Helical" evidence="19">
    <location>
        <begin position="162"/>
        <end position="181"/>
    </location>
</feature>
<dbReference type="PANTHER" id="PTHR34148">
    <property type="entry name" value="ADENOSYLCOBINAMIDE-GDP RIBAZOLETRANSFERASE"/>
    <property type="match status" value="1"/>
</dbReference>
<dbReference type="Proteomes" id="UP000287502">
    <property type="component" value="Chromosome"/>
</dbReference>
<comment type="cofactor">
    <cofactor evidence="1 19">
        <name>Mg(2+)</name>
        <dbReference type="ChEBI" id="CHEBI:18420"/>
    </cofactor>
</comment>
<gene>
    <name evidence="19" type="primary">cobS</name>
    <name evidence="20" type="ORF">EP073_08600</name>
</gene>
<evidence type="ECO:0000256" key="1">
    <source>
        <dbReference type="ARBA" id="ARBA00001946"/>
    </source>
</evidence>
<keyword evidence="9 19" id="KW-0808">Transferase</keyword>
<dbReference type="RefSeq" id="WP_128466743.1">
    <property type="nucleotide sequence ID" value="NZ_CP035108.1"/>
</dbReference>
<comment type="pathway">
    <text evidence="3 19">Cofactor biosynthesis; adenosylcobalamin biosynthesis; adenosylcobalamin from cob(II)yrinate a,c-diamide: step 7/7.</text>
</comment>
<comment type="similarity">
    <text evidence="4 19">Belongs to the CobS family.</text>
</comment>
<keyword evidence="12 19" id="KW-1133">Transmembrane helix</keyword>
<name>A0A410JZ59_9BACT</name>
<dbReference type="UniPathway" id="UPA00148">
    <property type="reaction ID" value="UER00238"/>
</dbReference>
<evidence type="ECO:0000256" key="15">
    <source>
        <dbReference type="ARBA" id="ARBA00032605"/>
    </source>
</evidence>
<evidence type="ECO:0000256" key="6">
    <source>
        <dbReference type="ARBA" id="ARBA00015850"/>
    </source>
</evidence>
<dbReference type="OrthoDB" id="9794223at2"/>
<keyword evidence="7 19" id="KW-1003">Cell membrane</keyword>